<gene>
    <name evidence="1" type="ORF">E2C01_026775</name>
</gene>
<dbReference type="Proteomes" id="UP000324222">
    <property type="component" value="Unassembled WGS sequence"/>
</dbReference>
<dbReference type="EMBL" id="VSRR010002833">
    <property type="protein sequence ID" value="MPC33425.1"/>
    <property type="molecule type" value="Genomic_DNA"/>
</dbReference>
<comment type="caution">
    <text evidence="1">The sequence shown here is derived from an EMBL/GenBank/DDBJ whole genome shotgun (WGS) entry which is preliminary data.</text>
</comment>
<reference evidence="1 2" key="1">
    <citation type="submission" date="2019-05" db="EMBL/GenBank/DDBJ databases">
        <title>Another draft genome of Portunus trituberculatus and its Hox gene families provides insights of decapod evolution.</title>
        <authorList>
            <person name="Jeong J.-H."/>
            <person name="Song I."/>
            <person name="Kim S."/>
            <person name="Choi T."/>
            <person name="Kim D."/>
            <person name="Ryu S."/>
            <person name="Kim W."/>
        </authorList>
    </citation>
    <scope>NUCLEOTIDE SEQUENCE [LARGE SCALE GENOMIC DNA]</scope>
    <source>
        <tissue evidence="1">Muscle</tissue>
    </source>
</reference>
<evidence type="ECO:0000313" key="2">
    <source>
        <dbReference type="Proteomes" id="UP000324222"/>
    </source>
</evidence>
<accession>A0A5B7EJ32</accession>
<name>A0A5B7EJ32_PORTR</name>
<protein>
    <submittedName>
        <fullName evidence="1">Uncharacterized protein</fullName>
    </submittedName>
</protein>
<sequence length="64" mass="7391">MDGWDNKAKCMKLERNVKLTAEVAMFPRNMVFSADFEGKNGTSPFSIMKASREVWEWYATRGEP</sequence>
<dbReference type="AlphaFoldDB" id="A0A5B7EJ32"/>
<organism evidence="1 2">
    <name type="scientific">Portunus trituberculatus</name>
    <name type="common">Swimming crab</name>
    <name type="synonym">Neptunus trituberculatus</name>
    <dbReference type="NCBI Taxonomy" id="210409"/>
    <lineage>
        <taxon>Eukaryota</taxon>
        <taxon>Metazoa</taxon>
        <taxon>Ecdysozoa</taxon>
        <taxon>Arthropoda</taxon>
        <taxon>Crustacea</taxon>
        <taxon>Multicrustacea</taxon>
        <taxon>Malacostraca</taxon>
        <taxon>Eumalacostraca</taxon>
        <taxon>Eucarida</taxon>
        <taxon>Decapoda</taxon>
        <taxon>Pleocyemata</taxon>
        <taxon>Brachyura</taxon>
        <taxon>Eubrachyura</taxon>
        <taxon>Portunoidea</taxon>
        <taxon>Portunidae</taxon>
        <taxon>Portuninae</taxon>
        <taxon>Portunus</taxon>
    </lineage>
</organism>
<keyword evidence="2" id="KW-1185">Reference proteome</keyword>
<proteinExistence type="predicted"/>
<evidence type="ECO:0000313" key="1">
    <source>
        <dbReference type="EMBL" id="MPC33425.1"/>
    </source>
</evidence>